<accession>A0A1C6Z2W3</accession>
<gene>
    <name evidence="1" type="ORF">BN1044_03042</name>
</gene>
<proteinExistence type="predicted"/>
<protein>
    <submittedName>
        <fullName evidence="1">Uncharacterized protein</fullName>
    </submittedName>
</protein>
<sequence length="117" mass="12921">MKTESFCPSWQVPFFVCLGVMSITTSQAERDPFHPLISQSVSVGPDSGRVLGVIGDGRCWRVWVASMNGNAIVAVPLFSPRSDMEDISKTKAFSVFEKPAVYPFSCPTIKTEKELME</sequence>
<name>A0A1C6Z2W3_HAFAL</name>
<evidence type="ECO:0000313" key="2">
    <source>
        <dbReference type="Proteomes" id="UP000094844"/>
    </source>
</evidence>
<dbReference type="RefSeq" id="WP_072309425.1">
    <property type="nucleotide sequence ID" value="NZ_FMIQ01000057.1"/>
</dbReference>
<dbReference type="STRING" id="569.A6V27_08405"/>
<evidence type="ECO:0000313" key="1">
    <source>
        <dbReference type="EMBL" id="SCM53547.1"/>
    </source>
</evidence>
<dbReference type="OrthoDB" id="9890143at2"/>
<reference evidence="1 2" key="1">
    <citation type="submission" date="2016-09" db="EMBL/GenBank/DDBJ databases">
        <authorList>
            <person name="Capua I."/>
            <person name="De Benedictis P."/>
            <person name="Joannis T."/>
            <person name="Lombin L.H."/>
            <person name="Cattoli G."/>
        </authorList>
    </citation>
    <scope>NUCLEOTIDE SEQUENCE [LARGE SCALE GENOMIC DNA]</scope>
    <source>
        <strain evidence="1 2">GB001</strain>
    </source>
</reference>
<dbReference type="AlphaFoldDB" id="A0A1C6Z2W3"/>
<dbReference type="EMBL" id="FMIQ01000057">
    <property type="protein sequence ID" value="SCM53547.1"/>
    <property type="molecule type" value="Genomic_DNA"/>
</dbReference>
<dbReference type="Proteomes" id="UP000094844">
    <property type="component" value="Unassembled WGS sequence"/>
</dbReference>
<organism evidence="1 2">
    <name type="scientific">Hafnia alvei</name>
    <dbReference type="NCBI Taxonomy" id="569"/>
    <lineage>
        <taxon>Bacteria</taxon>
        <taxon>Pseudomonadati</taxon>
        <taxon>Pseudomonadota</taxon>
        <taxon>Gammaproteobacteria</taxon>
        <taxon>Enterobacterales</taxon>
        <taxon>Hafniaceae</taxon>
        <taxon>Hafnia</taxon>
    </lineage>
</organism>